<dbReference type="InterPro" id="IPR051540">
    <property type="entry name" value="S-2-haloacid_dehalogenase"/>
</dbReference>
<dbReference type="PANTHER" id="PTHR43316:SF9">
    <property type="entry name" value="ACID DEHALOGENASE, PUTATIVE (AFU_ORTHOLOGUE AFUA_6G14460)-RELATED"/>
    <property type="match status" value="1"/>
</dbReference>
<sequence>MAFDPTSYKLLSFDIYGTLIDWETGIYTSLLPLLSRLPPSSPHYPSTNTAPQIRHFLLTEYAKLEQSIQKAEPTLTYPNILTKIYIQLAASLSIPITEEEAHSFGMTIGTWPPFPDTVAAMQSLAKHYKLVVLSNVDKASFSRTLSGPLSGVKFDAIYTAEDIGSYKPDLQNFAYLADHAEKEFWVSKGEILKVAQSLYHDHVPAKRFGLRPSVWIRRMPGGEEALMGSRLEDVEGQVDLAATFGSLGEFAKAVEKAFGEA</sequence>
<protein>
    <submittedName>
        <fullName evidence="2">S-2-haloacid dehalogenase</fullName>
    </submittedName>
</protein>
<dbReference type="Proteomes" id="UP000235371">
    <property type="component" value="Unassembled WGS sequence"/>
</dbReference>
<dbReference type="PANTHER" id="PTHR43316">
    <property type="entry name" value="HYDROLASE, HALOACID DELAHOGENASE-RELATED"/>
    <property type="match status" value="1"/>
</dbReference>
<name>A0A2J6T1F2_9HELO</name>
<proteinExistence type="predicted"/>
<dbReference type="Gene3D" id="1.10.150.750">
    <property type="match status" value="1"/>
</dbReference>
<evidence type="ECO:0000313" key="2">
    <source>
        <dbReference type="EMBL" id="PMD56773.1"/>
    </source>
</evidence>
<evidence type="ECO:0000256" key="1">
    <source>
        <dbReference type="ARBA" id="ARBA00022801"/>
    </source>
</evidence>
<dbReference type="EMBL" id="KZ613847">
    <property type="protein sequence ID" value="PMD56773.1"/>
    <property type="molecule type" value="Genomic_DNA"/>
</dbReference>
<keyword evidence="1" id="KW-0378">Hydrolase</keyword>
<organism evidence="2 3">
    <name type="scientific">Hyaloscypha bicolor E</name>
    <dbReference type="NCBI Taxonomy" id="1095630"/>
    <lineage>
        <taxon>Eukaryota</taxon>
        <taxon>Fungi</taxon>
        <taxon>Dikarya</taxon>
        <taxon>Ascomycota</taxon>
        <taxon>Pezizomycotina</taxon>
        <taxon>Leotiomycetes</taxon>
        <taxon>Helotiales</taxon>
        <taxon>Hyaloscyphaceae</taxon>
        <taxon>Hyaloscypha</taxon>
        <taxon>Hyaloscypha bicolor</taxon>
    </lineage>
</organism>
<dbReference type="OrthoDB" id="444127at2759"/>
<dbReference type="SUPFAM" id="SSF56784">
    <property type="entry name" value="HAD-like"/>
    <property type="match status" value="1"/>
</dbReference>
<accession>A0A2J6T1F2</accession>
<reference evidence="2 3" key="1">
    <citation type="submission" date="2016-04" db="EMBL/GenBank/DDBJ databases">
        <title>A degradative enzymes factory behind the ericoid mycorrhizal symbiosis.</title>
        <authorList>
            <consortium name="DOE Joint Genome Institute"/>
            <person name="Martino E."/>
            <person name="Morin E."/>
            <person name="Grelet G."/>
            <person name="Kuo A."/>
            <person name="Kohler A."/>
            <person name="Daghino S."/>
            <person name="Barry K."/>
            <person name="Choi C."/>
            <person name="Cichocki N."/>
            <person name="Clum A."/>
            <person name="Copeland A."/>
            <person name="Hainaut M."/>
            <person name="Haridas S."/>
            <person name="Labutti K."/>
            <person name="Lindquist E."/>
            <person name="Lipzen A."/>
            <person name="Khouja H.-R."/>
            <person name="Murat C."/>
            <person name="Ohm R."/>
            <person name="Olson A."/>
            <person name="Spatafora J."/>
            <person name="Veneault-Fourrey C."/>
            <person name="Henrissat B."/>
            <person name="Grigoriev I."/>
            <person name="Martin F."/>
            <person name="Perotto S."/>
        </authorList>
    </citation>
    <scope>NUCLEOTIDE SEQUENCE [LARGE SCALE GENOMIC DNA]</scope>
    <source>
        <strain evidence="2 3">E</strain>
    </source>
</reference>
<keyword evidence="3" id="KW-1185">Reference proteome</keyword>
<dbReference type="GO" id="GO:0016787">
    <property type="term" value="F:hydrolase activity"/>
    <property type="evidence" value="ECO:0007669"/>
    <property type="project" value="UniProtKB-KW"/>
</dbReference>
<dbReference type="Pfam" id="PF00702">
    <property type="entry name" value="Hydrolase"/>
    <property type="match status" value="1"/>
</dbReference>
<dbReference type="AlphaFoldDB" id="A0A2J6T1F2"/>
<evidence type="ECO:0000313" key="3">
    <source>
        <dbReference type="Proteomes" id="UP000235371"/>
    </source>
</evidence>
<dbReference type="RefSeq" id="XP_024733677.1">
    <property type="nucleotide sequence ID" value="XM_024880673.1"/>
</dbReference>
<dbReference type="Gene3D" id="3.40.50.1000">
    <property type="entry name" value="HAD superfamily/HAD-like"/>
    <property type="match status" value="1"/>
</dbReference>
<dbReference type="InterPro" id="IPR036412">
    <property type="entry name" value="HAD-like_sf"/>
</dbReference>
<dbReference type="InParanoid" id="A0A2J6T1F2"/>
<dbReference type="InterPro" id="IPR023214">
    <property type="entry name" value="HAD_sf"/>
</dbReference>
<gene>
    <name evidence="2" type="ORF">K444DRAFT_615188</name>
</gene>
<dbReference type="GeneID" id="36588750"/>